<feature type="domain" description="Reverse transcriptase" evidence="22">
    <location>
        <begin position="338"/>
        <end position="608"/>
    </location>
</feature>
<evidence type="ECO:0000256" key="2">
    <source>
        <dbReference type="ARBA" id="ARBA00012831"/>
    </source>
</evidence>
<dbReference type="EC" id="6.1.1.15" evidence="2"/>
<keyword evidence="4" id="KW-0436">Ligase</keyword>
<dbReference type="Pfam" id="PF00075">
    <property type="entry name" value="RNase_H"/>
    <property type="match status" value="1"/>
</dbReference>
<dbReference type="PANTHER" id="PTHR43382:SF2">
    <property type="entry name" value="BIFUNCTIONAL GLUTAMATE_PROLINE--TRNA LIGASE"/>
    <property type="match status" value="1"/>
</dbReference>
<dbReference type="SUPFAM" id="SSF53098">
    <property type="entry name" value="Ribonuclease H-like"/>
    <property type="match status" value="1"/>
</dbReference>
<keyword evidence="8" id="KW-0067">ATP-binding</keyword>
<evidence type="ECO:0000256" key="19">
    <source>
        <dbReference type="SAM" id="Coils"/>
    </source>
</evidence>
<feature type="domain" description="WHEP-TRS" evidence="24">
    <location>
        <begin position="1197"/>
        <end position="1253"/>
    </location>
</feature>
<dbReference type="PROSITE" id="PS51185">
    <property type="entry name" value="WHEP_TRS_2"/>
    <property type="match status" value="6"/>
</dbReference>
<dbReference type="CDD" id="cd00936">
    <property type="entry name" value="WEPRS_RNA"/>
    <property type="match status" value="6"/>
</dbReference>
<reference evidence="25" key="1">
    <citation type="submission" date="2022-03" db="EMBL/GenBank/DDBJ databases">
        <authorList>
            <person name="Tunstrom K."/>
        </authorList>
    </citation>
    <scope>NUCLEOTIDE SEQUENCE</scope>
</reference>
<evidence type="ECO:0000256" key="12">
    <source>
        <dbReference type="ARBA" id="ARBA00023268"/>
    </source>
</evidence>
<dbReference type="InterPro" id="IPR036691">
    <property type="entry name" value="Endo/exonu/phosph_ase_sf"/>
</dbReference>
<dbReference type="InterPro" id="IPR002314">
    <property type="entry name" value="aa-tRNA-synt_IIb"/>
</dbReference>
<dbReference type="GO" id="GO:0005524">
    <property type="term" value="F:ATP binding"/>
    <property type="evidence" value="ECO:0007669"/>
    <property type="project" value="UniProtKB-KW"/>
</dbReference>
<keyword evidence="3" id="KW-0597">Phosphoprotein</keyword>
<dbReference type="Gene3D" id="3.30.930.10">
    <property type="entry name" value="Bira Bifunctional Protein, Domain 2"/>
    <property type="match status" value="1"/>
</dbReference>
<evidence type="ECO:0000256" key="13">
    <source>
        <dbReference type="ARBA" id="ARBA00029731"/>
    </source>
</evidence>
<evidence type="ECO:0000256" key="10">
    <source>
        <dbReference type="ARBA" id="ARBA00022917"/>
    </source>
</evidence>
<feature type="domain" description="WHEP-TRS" evidence="24">
    <location>
        <begin position="1066"/>
        <end position="1122"/>
    </location>
</feature>
<keyword evidence="5" id="KW-0479">Metal-binding</keyword>
<dbReference type="SUPFAM" id="SSF55681">
    <property type="entry name" value="Class II aaRS and biotin synthetases"/>
    <property type="match status" value="1"/>
</dbReference>
<dbReference type="Pfam" id="PF00458">
    <property type="entry name" value="WHEP-TRS"/>
    <property type="match status" value="6"/>
</dbReference>
<feature type="compositionally biased region" description="Low complexity" evidence="20">
    <location>
        <begin position="1118"/>
        <end position="1129"/>
    </location>
</feature>
<dbReference type="PROSITE" id="PS00762">
    <property type="entry name" value="WHEP_TRS_1"/>
    <property type="match status" value="6"/>
</dbReference>
<accession>A0AAU9U8N3</accession>
<sequence>MSGDFNAHHIAFGCQSTKGRGQELFNLIDDLDLCILNDGRPTTINRPKQTASAIDVSFISGSLAPLCDWSVHDDTMGSYHYPTITEISLRIDKYHLNSPVDRFIYKKADWATYTALSKTMFNDFILQSHDPISTYNNFCFHLDTLKEMSIPKLTKTNTFISRPPSPWWNSICEQSVIASYNALKLYRKEPTIENYINYKRKDAQKKRTILEQKKIGWNNLCNTFNRNTHISKIWNLLKMFKGIRSKNKSYTNEFISPLLDKLSDNSNLIEVDQLNILFEINNHNPNSKFLLDPFSWSEFLTSLHSRRNTTPGLDDYPYIVIKNLDVSAQKLFLSILNLLWRNKSIPQSWKTQCVVPILKPDKSPELASSYRPISLSSCLGKIFENMVKVRLDWYVESKCFIPHIQYGFRRGRSSADSFTSLISDLKNAKHRKLNTVCVFLDVQSAFDSVDPGILVQIMSRLGVPGHLCKWIFKFLNNRTIYARHNNILYGPKCASKGTMQGATLSPLLYNIYTSEICKYVNNRNVNILQFADDIVFYSSNYNLEIAIDNMNKSLFQLLQYYNDRLHLKINPSKSSVMFFGNETSNSNIIYNNEIINRVTSKKFLGIILDPKLTFEEHIKYISKNAHTGLNVIRSLCGVTWGADPKILSILYKSIVRSHLDYSSLAYMNSSHVNKLDILQNKALRIISGAMCSTPIRAMEVETKVMPLILRRILLAERYCLKLIASNNTQIISKIVPYIDRTPRRSLTTAQGLLCGNSPTLSDILLEIDNSFFKIRKQFPWPCYSFSYQCISHPINVVQQTINNNSEMLQFLEENTMYYVIYTDGSKASDYVHAALYDPQAKFSSSFILHEPCSIFTAEAYAVYQALMRIREINNIKYFLIISDSLSLITALSTLTVKYKSNYILYFIKQIIYQYHNKNIQIFFLWVPSHKGISGNEMADKTAYEGVNAVDVRNTMYVPMSDYLQCIDQNTQKLWLEMWKKDQDTKGKWYGSIQESLPARPCEIRVNIREQKFCLHYAGLSNFKKDSKRGENLLKKVATLSASPEAPKSVQTTQAKQVAPAPSSTNDAAKLNEEITKQGDTVRTLKAAKADKAKIDEAVKTLLDLKAQYKAATGQDWKPGAAPPAVQAAPKGDASSLNNEITKQGDLVRSLKTAKAEKAKIDEAVKQLLDLKAKYKAATGQDWKPGATTPVSAAPANAAISLNQEITKQGDLVRSLKSSKAEKAKIDEAVKILLELKTKYKAATGQDWKPGATPAAEAATSDSTALDKEITKQGDLVRSLKAAKSEKVKVDEAVKILLDLKAKYKAATGQDWKPKAEAPVSNSDDSKIAGILSQIATQGDKVRQLKVEKADKGVIDVEVKNLLNLKAQYKALTGSEWTPKTVAPAQDSNKKADQKASPETMNGNGDGIAAEVAKQGDLVRDLKAKKADKATIDAEVKKLLELKAKYQAATGTAYAAPAQARDNKKEKKEKPKEVKKEKPKEQSPKPVKEDSSSGVKKVTRLGLEASKETDLPEWYSQVITKSEMIDYYDISGCYILRPWSYSIWDLIKNFLSTNFRKLGVKDGYFPIFVSKAALEREKAHIADFAPEVAWVTHSGSSELAEHIAVRPTSETVMYPAYARWIQSHRDLPYKLNQWNNVVRWEFKQPQPFLRTREFLWQEGHTAFRDQAEAAEEVLQILDLYARVYEELLAIPVIKGRKTEKEKFAGGDYTTTVEAYIPASGRGIQGATSHHLGQNFSKMFEIVYDDPETQEKKYVFQNSWGLTTRTIGVMVLVHGDDRGLVLPPRVAEIQTIVVPCGITASSTAEERKTLIDSCKQLVEELISAGIRAEGDYRDNYSPGWKFNHWELKGVPIRVELGPKDLAQGAVQAVRRAAGDRHTLPRAEAPRRLLQLLDLTHDEMLAKATKERDERLSFVTKWEDFTNALERKHILLTPFCGETPCEDNIKNDSARTEDDQTTEVKGPAMGAKSLCIPFEPPRQLTAEDRCIHPACTNKPKFITLFGRSY</sequence>
<keyword evidence="9" id="KW-0694">RNA-binding</keyword>
<feature type="region of interest" description="Disordered" evidence="20">
    <location>
        <begin position="1040"/>
        <end position="1068"/>
    </location>
</feature>
<feature type="region of interest" description="Disordered" evidence="20">
    <location>
        <begin position="1114"/>
        <end position="1137"/>
    </location>
</feature>
<dbReference type="Pfam" id="PF14529">
    <property type="entry name" value="Exo_endo_phos_2"/>
    <property type="match status" value="1"/>
</dbReference>
<feature type="compositionally biased region" description="Polar residues" evidence="20">
    <location>
        <begin position="1048"/>
        <end position="1066"/>
    </location>
</feature>
<evidence type="ECO:0000256" key="7">
    <source>
        <dbReference type="ARBA" id="ARBA00022833"/>
    </source>
</evidence>
<evidence type="ECO:0000313" key="25">
    <source>
        <dbReference type="EMBL" id="CAH2094338.1"/>
    </source>
</evidence>
<dbReference type="EMBL" id="CAKOGL010000014">
    <property type="protein sequence ID" value="CAH2094338.1"/>
    <property type="molecule type" value="Genomic_DNA"/>
</dbReference>
<name>A0AAU9U8N3_EUPED</name>
<evidence type="ECO:0000256" key="4">
    <source>
        <dbReference type="ARBA" id="ARBA00022598"/>
    </source>
</evidence>
<dbReference type="Gene3D" id="3.60.10.10">
    <property type="entry name" value="Endonuclease/exonuclease/phosphatase"/>
    <property type="match status" value="1"/>
</dbReference>
<dbReference type="InterPro" id="IPR033721">
    <property type="entry name" value="ProRS_core_arch_euk"/>
</dbReference>
<evidence type="ECO:0000256" key="18">
    <source>
        <dbReference type="ARBA" id="ARBA00076053"/>
    </source>
</evidence>
<keyword evidence="26" id="KW-1185">Reference proteome</keyword>
<dbReference type="InterPro" id="IPR043502">
    <property type="entry name" value="DNA/RNA_pol_sf"/>
</dbReference>
<evidence type="ECO:0000256" key="8">
    <source>
        <dbReference type="ARBA" id="ARBA00022840"/>
    </source>
</evidence>
<dbReference type="InterPro" id="IPR045864">
    <property type="entry name" value="aa-tRNA-synth_II/BPL/LPL"/>
</dbReference>
<keyword evidence="7" id="KW-0862">Zinc</keyword>
<dbReference type="InterPro" id="IPR006195">
    <property type="entry name" value="aa-tRNA-synth_II"/>
</dbReference>
<dbReference type="GO" id="GO:0042575">
    <property type="term" value="C:DNA polymerase complex"/>
    <property type="evidence" value="ECO:0007669"/>
    <property type="project" value="UniProtKB-ARBA"/>
</dbReference>
<protein>
    <recommendedName>
        <fullName evidence="17">Bifunctional glutamate/proline--tRNA ligase</fullName>
        <ecNumber evidence="2">6.1.1.15</ecNumber>
    </recommendedName>
    <alternativeName>
        <fullName evidence="18">Bifunctional aminoacyl-tRNA synthetase</fullName>
    </alternativeName>
    <alternativeName>
        <fullName evidence="13">Prolyl-tRNA synthetase</fullName>
    </alternativeName>
</protein>
<dbReference type="PANTHER" id="PTHR43382">
    <property type="entry name" value="PROLYL-TRNA SYNTHETASE"/>
    <property type="match status" value="1"/>
</dbReference>
<feature type="domain" description="WHEP-TRS" evidence="24">
    <location>
        <begin position="1326"/>
        <end position="1382"/>
    </location>
</feature>
<dbReference type="InterPro" id="IPR016061">
    <property type="entry name" value="Pro-tRNA_ligase_II_C"/>
</dbReference>
<dbReference type="GO" id="GO:0071897">
    <property type="term" value="P:DNA biosynthetic process"/>
    <property type="evidence" value="ECO:0007669"/>
    <property type="project" value="UniProtKB-ARBA"/>
</dbReference>
<dbReference type="InterPro" id="IPR004499">
    <property type="entry name" value="Pro-tRNA-ligase_IIa_arc-type"/>
</dbReference>
<keyword evidence="10" id="KW-0648">Protein biosynthesis</keyword>
<dbReference type="GO" id="GO:0006433">
    <property type="term" value="P:prolyl-tRNA aminoacylation"/>
    <property type="evidence" value="ECO:0007669"/>
    <property type="project" value="InterPro"/>
</dbReference>
<dbReference type="Pfam" id="PF09180">
    <property type="entry name" value="ProRS-C_1"/>
    <property type="match status" value="1"/>
</dbReference>
<dbReference type="Pfam" id="PF00078">
    <property type="entry name" value="RVT_1"/>
    <property type="match status" value="1"/>
</dbReference>
<evidence type="ECO:0000256" key="16">
    <source>
        <dbReference type="ARBA" id="ARBA00061295"/>
    </source>
</evidence>
<dbReference type="Gene3D" id="3.30.420.10">
    <property type="entry name" value="Ribonuclease H-like superfamily/Ribonuclease H"/>
    <property type="match status" value="1"/>
</dbReference>
<dbReference type="Pfam" id="PF00587">
    <property type="entry name" value="tRNA-synt_2b"/>
    <property type="match status" value="1"/>
</dbReference>
<feature type="compositionally biased region" description="Basic and acidic residues" evidence="20">
    <location>
        <begin position="1460"/>
        <end position="1490"/>
    </location>
</feature>
<keyword evidence="12" id="KW-0511">Multifunctional enzyme</keyword>
<dbReference type="GO" id="GO:0005737">
    <property type="term" value="C:cytoplasm"/>
    <property type="evidence" value="ECO:0007669"/>
    <property type="project" value="InterPro"/>
</dbReference>
<dbReference type="InterPro" id="IPR017449">
    <property type="entry name" value="Pro-tRNA_synth_II"/>
</dbReference>
<feature type="domain" description="WHEP-TRS" evidence="24">
    <location>
        <begin position="1132"/>
        <end position="1188"/>
    </location>
</feature>
<dbReference type="GO" id="GO:0046872">
    <property type="term" value="F:metal ion binding"/>
    <property type="evidence" value="ECO:0007669"/>
    <property type="project" value="UniProtKB-KW"/>
</dbReference>
<dbReference type="InterPro" id="IPR004154">
    <property type="entry name" value="Anticodon-bd"/>
</dbReference>
<proteinExistence type="inferred from homology"/>
<feature type="domain" description="WHEP-TRS" evidence="24">
    <location>
        <begin position="1261"/>
        <end position="1317"/>
    </location>
</feature>
<evidence type="ECO:0000256" key="9">
    <source>
        <dbReference type="ARBA" id="ARBA00022884"/>
    </source>
</evidence>
<dbReference type="InterPro" id="IPR036621">
    <property type="entry name" value="Anticodon-bd_dom_sf"/>
</dbReference>
<keyword evidence="11" id="KW-0030">Aminoacyl-tRNA synthetase</keyword>
<dbReference type="NCBIfam" id="TIGR00408">
    <property type="entry name" value="proS_fam_I"/>
    <property type="match status" value="1"/>
</dbReference>
<feature type="domain" description="Aminoacyl-transfer RNA synthetases class-II family profile" evidence="21">
    <location>
        <begin position="1540"/>
        <end position="1781"/>
    </location>
</feature>
<evidence type="ECO:0000259" key="23">
    <source>
        <dbReference type="PROSITE" id="PS50879"/>
    </source>
</evidence>
<feature type="region of interest" description="Disordered" evidence="20">
    <location>
        <begin position="1379"/>
        <end position="1406"/>
    </location>
</feature>
<feature type="region of interest" description="Disordered" evidence="20">
    <location>
        <begin position="1452"/>
        <end position="1494"/>
    </location>
</feature>
<dbReference type="FunFam" id="1.10.287.10:FF:000006">
    <property type="entry name" value="Bifunctional glutamate/proline--tRNA ligase"/>
    <property type="match status" value="5"/>
</dbReference>
<dbReference type="Pfam" id="PF03129">
    <property type="entry name" value="HGTP_anticodon"/>
    <property type="match status" value="1"/>
</dbReference>
<evidence type="ECO:0000256" key="5">
    <source>
        <dbReference type="ARBA" id="ARBA00022723"/>
    </source>
</evidence>
<evidence type="ECO:0000256" key="3">
    <source>
        <dbReference type="ARBA" id="ARBA00022553"/>
    </source>
</evidence>
<dbReference type="PROSITE" id="PS50878">
    <property type="entry name" value="RT_POL"/>
    <property type="match status" value="1"/>
</dbReference>
<dbReference type="GO" id="GO:0017101">
    <property type="term" value="C:aminoacyl-tRNA synthetase multienzyme complex"/>
    <property type="evidence" value="ECO:0007669"/>
    <property type="project" value="UniProtKB-ARBA"/>
</dbReference>
<dbReference type="InterPro" id="IPR000477">
    <property type="entry name" value="RT_dom"/>
</dbReference>
<dbReference type="CDD" id="cd00862">
    <property type="entry name" value="ProRS_anticodon_zinc"/>
    <property type="match status" value="1"/>
</dbReference>
<dbReference type="InterPro" id="IPR009068">
    <property type="entry name" value="uS15_NS1_RNA-bd_sf"/>
</dbReference>
<dbReference type="InterPro" id="IPR005135">
    <property type="entry name" value="Endo/exonuclease/phosphatase"/>
</dbReference>
<evidence type="ECO:0000313" key="26">
    <source>
        <dbReference type="Proteomes" id="UP001153954"/>
    </source>
</evidence>
<dbReference type="CDD" id="cd00778">
    <property type="entry name" value="ProRS_core_arch_euk"/>
    <property type="match status" value="1"/>
</dbReference>
<feature type="coiled-coil region" evidence="19">
    <location>
        <begin position="1150"/>
        <end position="1180"/>
    </location>
</feature>
<dbReference type="SUPFAM" id="SSF56219">
    <property type="entry name" value="DNase I-like"/>
    <property type="match status" value="1"/>
</dbReference>
<comment type="catalytic activity">
    <reaction evidence="15">
        <text>tRNA(Pro) + L-proline + ATP = L-prolyl-tRNA(Pro) + AMP + diphosphate</text>
        <dbReference type="Rhea" id="RHEA:14305"/>
        <dbReference type="Rhea" id="RHEA-COMP:9700"/>
        <dbReference type="Rhea" id="RHEA-COMP:9702"/>
        <dbReference type="ChEBI" id="CHEBI:30616"/>
        <dbReference type="ChEBI" id="CHEBI:33019"/>
        <dbReference type="ChEBI" id="CHEBI:60039"/>
        <dbReference type="ChEBI" id="CHEBI:78442"/>
        <dbReference type="ChEBI" id="CHEBI:78532"/>
        <dbReference type="ChEBI" id="CHEBI:456215"/>
        <dbReference type="EC" id="6.1.1.15"/>
    </reaction>
    <physiologicalReaction direction="left-to-right" evidence="15">
        <dbReference type="Rhea" id="RHEA:14306"/>
    </physiologicalReaction>
</comment>
<comment type="similarity">
    <text evidence="1">In the C-terminal section; belongs to the class-II aminoacyl-tRNA synthetase family.</text>
</comment>
<dbReference type="SMART" id="SM00991">
    <property type="entry name" value="WHEP-TRS"/>
    <property type="match status" value="6"/>
</dbReference>
<dbReference type="Gene3D" id="1.10.287.10">
    <property type="entry name" value="S15/NS1, RNA-binding"/>
    <property type="match status" value="6"/>
</dbReference>
<keyword evidence="19" id="KW-0175">Coiled coil</keyword>
<evidence type="ECO:0000256" key="15">
    <source>
        <dbReference type="ARBA" id="ARBA00050792"/>
    </source>
</evidence>
<dbReference type="GO" id="GO:0003723">
    <property type="term" value="F:RNA binding"/>
    <property type="evidence" value="ECO:0007669"/>
    <property type="project" value="UniProtKB-KW"/>
</dbReference>
<dbReference type="SMART" id="SM00946">
    <property type="entry name" value="ProRS-C_1"/>
    <property type="match status" value="1"/>
</dbReference>
<evidence type="ECO:0000256" key="14">
    <source>
        <dbReference type="ARBA" id="ARBA00047366"/>
    </source>
</evidence>
<dbReference type="FunFam" id="3.30.110.30:FF:000001">
    <property type="entry name" value="Bifunctional glutamate/proline--tRNA ligase"/>
    <property type="match status" value="1"/>
</dbReference>
<dbReference type="CDD" id="cd09276">
    <property type="entry name" value="Rnase_HI_RT_non_LTR"/>
    <property type="match status" value="1"/>
</dbReference>
<dbReference type="PRINTS" id="PR01046">
    <property type="entry name" value="TRNASYNTHPRO"/>
</dbReference>
<evidence type="ECO:0000256" key="1">
    <source>
        <dbReference type="ARBA" id="ARBA00009968"/>
    </source>
</evidence>
<evidence type="ECO:0000259" key="24">
    <source>
        <dbReference type="PROSITE" id="PS51185"/>
    </source>
</evidence>
<evidence type="ECO:0000256" key="20">
    <source>
        <dbReference type="SAM" id="MobiDB-lite"/>
    </source>
</evidence>
<dbReference type="InterPro" id="IPR002156">
    <property type="entry name" value="RNaseH_domain"/>
</dbReference>
<organism evidence="25 26">
    <name type="scientific">Euphydryas editha</name>
    <name type="common">Edith's checkerspot</name>
    <dbReference type="NCBI Taxonomy" id="104508"/>
    <lineage>
        <taxon>Eukaryota</taxon>
        <taxon>Metazoa</taxon>
        <taxon>Ecdysozoa</taxon>
        <taxon>Arthropoda</taxon>
        <taxon>Hexapoda</taxon>
        <taxon>Insecta</taxon>
        <taxon>Pterygota</taxon>
        <taxon>Neoptera</taxon>
        <taxon>Endopterygota</taxon>
        <taxon>Lepidoptera</taxon>
        <taxon>Glossata</taxon>
        <taxon>Ditrysia</taxon>
        <taxon>Papilionoidea</taxon>
        <taxon>Nymphalidae</taxon>
        <taxon>Nymphalinae</taxon>
        <taxon>Euphydryas</taxon>
    </lineage>
</organism>
<evidence type="ECO:0000256" key="11">
    <source>
        <dbReference type="ARBA" id="ARBA00023146"/>
    </source>
</evidence>
<feature type="domain" description="RNase H type-1" evidence="23">
    <location>
        <begin position="814"/>
        <end position="947"/>
    </location>
</feature>
<dbReference type="InterPro" id="IPR036397">
    <property type="entry name" value="RNaseH_sf"/>
</dbReference>
<evidence type="ECO:0000259" key="22">
    <source>
        <dbReference type="PROSITE" id="PS50878"/>
    </source>
</evidence>
<dbReference type="SUPFAM" id="SSF52954">
    <property type="entry name" value="Class II aaRS ABD-related"/>
    <property type="match status" value="1"/>
</dbReference>
<dbReference type="PROSITE" id="PS50879">
    <property type="entry name" value="RNASE_H_1"/>
    <property type="match status" value="1"/>
</dbReference>
<comment type="catalytic activity">
    <reaction evidence="14">
        <text>tRNA(Glu) + L-glutamate + ATP = L-glutamyl-tRNA(Glu) + AMP + diphosphate</text>
        <dbReference type="Rhea" id="RHEA:23540"/>
        <dbReference type="Rhea" id="RHEA-COMP:9663"/>
        <dbReference type="Rhea" id="RHEA-COMP:9680"/>
        <dbReference type="ChEBI" id="CHEBI:29985"/>
        <dbReference type="ChEBI" id="CHEBI:30616"/>
        <dbReference type="ChEBI" id="CHEBI:33019"/>
        <dbReference type="ChEBI" id="CHEBI:78442"/>
        <dbReference type="ChEBI" id="CHEBI:78520"/>
        <dbReference type="ChEBI" id="CHEBI:456215"/>
        <dbReference type="EC" id="6.1.1.17"/>
    </reaction>
    <physiologicalReaction direction="left-to-right" evidence="14">
        <dbReference type="Rhea" id="RHEA:23541"/>
    </physiologicalReaction>
</comment>
<dbReference type="SUPFAM" id="SSF64586">
    <property type="entry name" value="C-terminal domain of ProRS"/>
    <property type="match status" value="1"/>
</dbReference>
<dbReference type="GO" id="GO:0004827">
    <property type="term" value="F:proline-tRNA ligase activity"/>
    <property type="evidence" value="ECO:0007669"/>
    <property type="project" value="UniProtKB-EC"/>
</dbReference>
<dbReference type="GO" id="GO:0004818">
    <property type="term" value="F:glutamate-tRNA ligase activity"/>
    <property type="evidence" value="ECO:0007669"/>
    <property type="project" value="UniProtKB-EC"/>
</dbReference>
<comment type="similarity">
    <text evidence="16">In the N-terminal section; belongs to the class-I aminoacyl-tRNA synthetase family. Glutamate--tRNA ligase type 2 subfamily.</text>
</comment>
<dbReference type="HAMAP" id="MF_01571">
    <property type="entry name" value="Pro_tRNA_synth_type3"/>
    <property type="match status" value="1"/>
</dbReference>
<evidence type="ECO:0000259" key="21">
    <source>
        <dbReference type="PROSITE" id="PS50862"/>
    </source>
</evidence>
<evidence type="ECO:0000256" key="6">
    <source>
        <dbReference type="ARBA" id="ARBA00022741"/>
    </source>
</evidence>
<dbReference type="GO" id="GO:0004523">
    <property type="term" value="F:RNA-DNA hybrid ribonuclease activity"/>
    <property type="evidence" value="ECO:0007669"/>
    <property type="project" value="InterPro"/>
</dbReference>
<dbReference type="FunFam" id="3.40.50.800:FF:000005">
    <property type="entry name" value="bifunctional glutamate/proline--tRNA ligase"/>
    <property type="match status" value="1"/>
</dbReference>
<dbReference type="SUPFAM" id="SSF47060">
    <property type="entry name" value="S15/NS1 RNA-binding domain"/>
    <property type="match status" value="6"/>
</dbReference>
<dbReference type="FunFam" id="3.30.930.10:FF:000007">
    <property type="entry name" value="Bifunctional glutamate/proline--tRNA ligase"/>
    <property type="match status" value="1"/>
</dbReference>
<dbReference type="InterPro" id="IPR012337">
    <property type="entry name" value="RNaseH-like_sf"/>
</dbReference>
<feature type="domain" description="WHEP-TRS" evidence="24">
    <location>
        <begin position="1403"/>
        <end position="1459"/>
    </location>
</feature>
<evidence type="ECO:0000256" key="17">
    <source>
        <dbReference type="ARBA" id="ARBA00067786"/>
    </source>
</evidence>
<dbReference type="Gene3D" id="3.40.50.800">
    <property type="entry name" value="Anticodon-binding domain"/>
    <property type="match status" value="1"/>
</dbReference>
<dbReference type="InterPro" id="IPR000738">
    <property type="entry name" value="WHEP-TRS_dom"/>
</dbReference>
<keyword evidence="6" id="KW-0547">Nucleotide-binding</keyword>
<dbReference type="InterPro" id="IPR002316">
    <property type="entry name" value="Pro-tRNA-ligase_IIa"/>
</dbReference>
<dbReference type="CDD" id="cd01650">
    <property type="entry name" value="RT_nLTR_like"/>
    <property type="match status" value="1"/>
</dbReference>
<comment type="caution">
    <text evidence="25">The sequence shown here is derived from an EMBL/GenBank/DDBJ whole genome shotgun (WGS) entry which is preliminary data.</text>
</comment>
<dbReference type="Proteomes" id="UP001153954">
    <property type="component" value="Unassembled WGS sequence"/>
</dbReference>
<dbReference type="SUPFAM" id="SSF56672">
    <property type="entry name" value="DNA/RNA polymerases"/>
    <property type="match status" value="1"/>
</dbReference>
<gene>
    <name evidence="25" type="ORF">EEDITHA_LOCUS9912</name>
</gene>
<dbReference type="PROSITE" id="PS50862">
    <property type="entry name" value="AA_TRNA_LIGASE_II"/>
    <property type="match status" value="1"/>
</dbReference>
<dbReference type="Gene3D" id="3.30.110.30">
    <property type="entry name" value="C-terminal domain of ProRS"/>
    <property type="match status" value="1"/>
</dbReference>